<keyword evidence="3" id="KW-1185">Reference proteome</keyword>
<evidence type="ECO:0000313" key="2">
    <source>
        <dbReference type="EMBL" id="GGU66774.1"/>
    </source>
</evidence>
<protein>
    <recommendedName>
        <fullName evidence="4">EspG family protein</fullName>
    </recommendedName>
</protein>
<gene>
    <name evidence="2" type="ORF">GCM10010178_68290</name>
</gene>
<dbReference type="EMBL" id="BMRE01000041">
    <property type="protein sequence ID" value="GGU66774.1"/>
    <property type="molecule type" value="Genomic_DNA"/>
</dbReference>
<dbReference type="RefSeq" id="WP_189257875.1">
    <property type="nucleotide sequence ID" value="NZ_BMRE01000041.1"/>
</dbReference>
<name>A0ABQ2V413_9PSEU</name>
<evidence type="ECO:0000256" key="1">
    <source>
        <dbReference type="SAM" id="MobiDB-lite"/>
    </source>
</evidence>
<feature type="region of interest" description="Disordered" evidence="1">
    <location>
        <begin position="198"/>
        <end position="224"/>
    </location>
</feature>
<proteinExistence type="predicted"/>
<evidence type="ECO:0008006" key="4">
    <source>
        <dbReference type="Google" id="ProtNLM"/>
    </source>
</evidence>
<accession>A0ABQ2V413</accession>
<organism evidence="2 3">
    <name type="scientific">Lentzea flava</name>
    <dbReference type="NCBI Taxonomy" id="103732"/>
    <lineage>
        <taxon>Bacteria</taxon>
        <taxon>Bacillati</taxon>
        <taxon>Actinomycetota</taxon>
        <taxon>Actinomycetes</taxon>
        <taxon>Pseudonocardiales</taxon>
        <taxon>Pseudonocardiaceae</taxon>
        <taxon>Lentzea</taxon>
    </lineage>
</organism>
<comment type="caution">
    <text evidence="2">The sequence shown here is derived from an EMBL/GenBank/DDBJ whole genome shotgun (WGS) entry which is preliminary data.</text>
</comment>
<evidence type="ECO:0000313" key="3">
    <source>
        <dbReference type="Proteomes" id="UP000649573"/>
    </source>
</evidence>
<sequence>MALDHVELPTIDVPDDPRTRAALAELTQLQPSDKYEARDPSGFVVVTVNKARMVVGVRIRPRWNENIPAQVLPEAIYRTYLTAAQRAAAVELAHRPPNRPAATAETTVDLTDLPIEEWVARTSARLNAIEDRFDAIRREAQAPPRADFTEVRSPLGYLTMRLRGGGPLSINGDPHVLARNVSETALSQEALQLFVRAGLGVDSGEPPRPARPRGGGEADDEYFSAVNVFDDRD</sequence>
<reference evidence="3" key="1">
    <citation type="journal article" date="2019" name="Int. J. Syst. Evol. Microbiol.">
        <title>The Global Catalogue of Microorganisms (GCM) 10K type strain sequencing project: providing services to taxonomists for standard genome sequencing and annotation.</title>
        <authorList>
            <consortium name="The Broad Institute Genomics Platform"/>
            <consortium name="The Broad Institute Genome Sequencing Center for Infectious Disease"/>
            <person name="Wu L."/>
            <person name="Ma J."/>
        </authorList>
    </citation>
    <scope>NUCLEOTIDE SEQUENCE [LARGE SCALE GENOMIC DNA]</scope>
    <source>
        <strain evidence="3">JCM 3296</strain>
    </source>
</reference>
<dbReference type="Proteomes" id="UP000649573">
    <property type="component" value="Unassembled WGS sequence"/>
</dbReference>